<dbReference type="STRING" id="228410.NE1195"/>
<dbReference type="AlphaFoldDB" id="Q82VA3"/>
<keyword evidence="5" id="KW-0067">ATP-binding</keyword>
<dbReference type="GO" id="GO:0016887">
    <property type="term" value="F:ATP hydrolysis activity"/>
    <property type="evidence" value="ECO:0007669"/>
    <property type="project" value="InterPro"/>
</dbReference>
<dbReference type="KEGG" id="neu:NE1195"/>
<dbReference type="GeneID" id="87104374"/>
<dbReference type="InterPro" id="IPR050166">
    <property type="entry name" value="ABC_transporter_ATP-bind"/>
</dbReference>
<dbReference type="HOGENOM" id="CLU_000604_1_22_4"/>
<evidence type="ECO:0000313" key="8">
    <source>
        <dbReference type="Proteomes" id="UP000001416"/>
    </source>
</evidence>
<name>Q82VA3_NITEU</name>
<keyword evidence="3" id="KW-1003">Cell membrane</keyword>
<dbReference type="Gene3D" id="3.40.50.300">
    <property type="entry name" value="P-loop containing nucleotide triphosphate hydrolases"/>
    <property type="match status" value="1"/>
</dbReference>
<accession>Q82VA3</accession>
<gene>
    <name evidence="7" type="ordered locus">NE1195</name>
</gene>
<dbReference type="PANTHER" id="PTHR42788">
    <property type="entry name" value="TAURINE IMPORT ATP-BINDING PROTEIN-RELATED"/>
    <property type="match status" value="1"/>
</dbReference>
<comment type="similarity">
    <text evidence="1">Belongs to the ABC transporter superfamily.</text>
</comment>
<dbReference type="RefSeq" id="WP_011111783.1">
    <property type="nucleotide sequence ID" value="NC_004757.1"/>
</dbReference>
<dbReference type="InterPro" id="IPR017871">
    <property type="entry name" value="ABC_transporter-like_CS"/>
</dbReference>
<evidence type="ECO:0000256" key="4">
    <source>
        <dbReference type="ARBA" id="ARBA00022741"/>
    </source>
</evidence>
<protein>
    <submittedName>
        <fullName evidence="7">ATPase component ABC-type nitrate transport system</fullName>
    </submittedName>
</protein>
<dbReference type="InterPro" id="IPR003593">
    <property type="entry name" value="AAA+_ATPase"/>
</dbReference>
<evidence type="ECO:0000256" key="3">
    <source>
        <dbReference type="ARBA" id="ARBA00022475"/>
    </source>
</evidence>
<keyword evidence="8" id="KW-1185">Reference proteome</keyword>
<dbReference type="InterPro" id="IPR027417">
    <property type="entry name" value="P-loop_NTPase"/>
</dbReference>
<keyword evidence="2" id="KW-0813">Transport</keyword>
<dbReference type="Proteomes" id="UP000001416">
    <property type="component" value="Chromosome"/>
</dbReference>
<dbReference type="eggNOG" id="COG1116">
    <property type="taxonomic scope" value="Bacteria"/>
</dbReference>
<keyword evidence="4" id="KW-0547">Nucleotide-binding</keyword>
<dbReference type="GO" id="GO:0005524">
    <property type="term" value="F:ATP binding"/>
    <property type="evidence" value="ECO:0007669"/>
    <property type="project" value="UniProtKB-KW"/>
</dbReference>
<dbReference type="InterPro" id="IPR003439">
    <property type="entry name" value="ABC_transporter-like_ATP-bd"/>
</dbReference>
<evidence type="ECO:0000256" key="2">
    <source>
        <dbReference type="ARBA" id="ARBA00022448"/>
    </source>
</evidence>
<dbReference type="SMART" id="SM00382">
    <property type="entry name" value="AAA"/>
    <property type="match status" value="1"/>
</dbReference>
<dbReference type="PROSITE" id="PS50893">
    <property type="entry name" value="ABC_TRANSPORTER_2"/>
    <property type="match status" value="1"/>
</dbReference>
<dbReference type="SUPFAM" id="SSF52540">
    <property type="entry name" value="P-loop containing nucleoside triphosphate hydrolases"/>
    <property type="match status" value="1"/>
</dbReference>
<evidence type="ECO:0000259" key="6">
    <source>
        <dbReference type="PROSITE" id="PS50893"/>
    </source>
</evidence>
<sequence length="264" mass="28797">MTTAVHAPAHLEVRGLGHKFALQTILEAIDLDVTSGEVVALVGPSGCGKTTLLHLCAGLMPVRTGQIISSFNNPACMFQQPRLLPWKSTLDNIALGLKAAGTGRDERTRRARMLGLQTGLAHEDLGKFPHQLSGGMQSRVALARALAIMPDLLLLDEPFSALDIGLKAELYALLLHHLNTCSLGVLMITHDLMEAIRLSDTILVMAPSPGRIVHRFRIDLPAMQRDDAFVYKMTAELLQDSAVRTSFRLAPIKSELLTRQELPC</sequence>
<dbReference type="PROSITE" id="PS00211">
    <property type="entry name" value="ABC_TRANSPORTER_1"/>
    <property type="match status" value="1"/>
</dbReference>
<proteinExistence type="inferred from homology"/>
<dbReference type="PhylomeDB" id="Q82VA3"/>
<feature type="domain" description="ABC transporter" evidence="6">
    <location>
        <begin position="11"/>
        <end position="232"/>
    </location>
</feature>
<evidence type="ECO:0000256" key="5">
    <source>
        <dbReference type="ARBA" id="ARBA00022840"/>
    </source>
</evidence>
<dbReference type="EMBL" id="AL954747">
    <property type="protein sequence ID" value="CAD85106.1"/>
    <property type="molecule type" value="Genomic_DNA"/>
</dbReference>
<evidence type="ECO:0000313" key="7">
    <source>
        <dbReference type="EMBL" id="CAD85106.1"/>
    </source>
</evidence>
<organism evidence="7 8">
    <name type="scientific">Nitrosomonas europaea (strain ATCC 19718 / CIP 103999 / KCTC 2705 / NBRC 14298)</name>
    <dbReference type="NCBI Taxonomy" id="228410"/>
    <lineage>
        <taxon>Bacteria</taxon>
        <taxon>Pseudomonadati</taxon>
        <taxon>Pseudomonadota</taxon>
        <taxon>Betaproteobacteria</taxon>
        <taxon>Nitrosomonadales</taxon>
        <taxon>Nitrosomonadaceae</taxon>
        <taxon>Nitrosomonas</taxon>
    </lineage>
</organism>
<reference evidence="7 8" key="1">
    <citation type="journal article" date="2003" name="J. Bacteriol.">
        <title>Complete genome sequence of the ammonia-oxidizing bacterium and obligate chemolithoautotroph Nitrosomonas europaea.</title>
        <authorList>
            <person name="Chain P."/>
            <person name="Lamerdin J."/>
            <person name="Larimer F."/>
            <person name="Regala W."/>
            <person name="Land M."/>
            <person name="Hauser L."/>
            <person name="Hooper A."/>
            <person name="Klotz M."/>
            <person name="Norton J."/>
            <person name="Sayavedra-Soto L."/>
            <person name="Arciero D."/>
            <person name="Hommes N."/>
            <person name="Whittaker M."/>
            <person name="Arp D."/>
        </authorList>
    </citation>
    <scope>NUCLEOTIDE SEQUENCE [LARGE SCALE GENOMIC DNA]</scope>
    <source>
        <strain evidence="8">ATCC 19718 / CIP 103999 / KCTC 2705 / NBRC 14298</strain>
    </source>
</reference>
<evidence type="ECO:0000256" key="1">
    <source>
        <dbReference type="ARBA" id="ARBA00005417"/>
    </source>
</evidence>
<dbReference type="Pfam" id="PF00005">
    <property type="entry name" value="ABC_tran"/>
    <property type="match status" value="1"/>
</dbReference>
<keyword evidence="3" id="KW-0472">Membrane</keyword>
<dbReference type="PANTHER" id="PTHR42788:SF13">
    <property type="entry name" value="ALIPHATIC SULFONATES IMPORT ATP-BINDING PROTEIN SSUB"/>
    <property type="match status" value="1"/>
</dbReference>